<dbReference type="PANTHER" id="PTHR38600:SF1">
    <property type="entry name" value="TRANSCRIPTIONAL REGULATORY PROTEIN"/>
    <property type="match status" value="1"/>
</dbReference>
<dbReference type="Pfam" id="PF14478">
    <property type="entry name" value="DUF4430"/>
    <property type="match status" value="1"/>
</dbReference>
<dbReference type="InterPro" id="IPR036388">
    <property type="entry name" value="WH-like_DNA-bd_sf"/>
</dbReference>
<proteinExistence type="predicted"/>
<name>A0A811TBP7_9EURY</name>
<dbReference type="GO" id="GO:0003700">
    <property type="term" value="F:DNA-binding transcription factor activity"/>
    <property type="evidence" value="ECO:0007669"/>
    <property type="project" value="InterPro"/>
</dbReference>
<reference evidence="3" key="1">
    <citation type="submission" date="2020-10" db="EMBL/GenBank/DDBJ databases">
        <authorList>
            <person name="Hahn C.J."/>
            <person name="Laso-Perez R."/>
            <person name="Vulcano F."/>
            <person name="Vaziourakis K.-M."/>
            <person name="Stokke R."/>
            <person name="Steen I.H."/>
            <person name="Teske A."/>
            <person name="Boetius A."/>
            <person name="Liebeke M."/>
            <person name="Amann R."/>
            <person name="Knittel K."/>
        </authorList>
    </citation>
    <scope>NUCLEOTIDE SEQUENCE</scope>
    <source>
        <strain evidence="3">Gfbio:e3339647-f889-4370-9287-4fb5cb688e4c:AG392J18_GoMArc1</strain>
        <strain evidence="2">Gfbio:e3339647-f889-4370-9287-4fb5cb688e4c:AG394J04_GoMArc1</strain>
    </source>
</reference>
<protein>
    <recommendedName>
        <fullName evidence="1">HTH arsR-type domain-containing protein</fullName>
    </recommendedName>
</protein>
<organism evidence="3 4">
    <name type="scientific">Candidatus Argoarchaeum ethanivorans</name>
    <dbReference type="NCBI Taxonomy" id="2608793"/>
    <lineage>
        <taxon>Archaea</taxon>
        <taxon>Methanobacteriati</taxon>
        <taxon>Methanobacteriota</taxon>
        <taxon>Stenosarchaea group</taxon>
        <taxon>Methanomicrobia</taxon>
        <taxon>Methanosarcinales</taxon>
        <taxon>Methanosarcinales incertae sedis</taxon>
        <taxon>GOM Arc I cluster</taxon>
        <taxon>Candidatus Argoarchaeum</taxon>
    </lineage>
</organism>
<dbReference type="InterPro" id="IPR027954">
    <property type="entry name" value="Transcobalamin-like_C"/>
</dbReference>
<gene>
    <name evidence="2" type="ORF">FFODKBPE_00411</name>
    <name evidence="3" type="ORF">LAKADJCE_00930</name>
</gene>
<accession>A0A811TBP7</accession>
<evidence type="ECO:0000313" key="4">
    <source>
        <dbReference type="Proteomes" id="UP000612009"/>
    </source>
</evidence>
<dbReference type="Pfam" id="PF01022">
    <property type="entry name" value="HTH_5"/>
    <property type="match status" value="1"/>
</dbReference>
<comment type="caution">
    <text evidence="3">The sequence shown here is derived from an EMBL/GenBank/DDBJ whole genome shotgun (WGS) entry which is preliminary data.</text>
</comment>
<sequence length="174" mass="19486">MSQKGNNDVFKALANTKRRMMLDLLLSENYHITGLAKKLGISVPVATRHVKILEACGIVKRKKYGRTHIISICVDPPQKAAEAFLQTYTVDMAKGSSVLDVLQKVSSVKMKRIGNNEFVASIDGKEGLYIYEVDGVISDKTITEMRLNKNTVIRWKRLIPASEREITVKIKPTP</sequence>
<feature type="domain" description="HTH arsR-type" evidence="1">
    <location>
        <begin position="1"/>
        <end position="92"/>
    </location>
</feature>
<dbReference type="Gene3D" id="1.10.10.10">
    <property type="entry name" value="Winged helix-like DNA-binding domain superfamily/Winged helix DNA-binding domain"/>
    <property type="match status" value="1"/>
</dbReference>
<dbReference type="CDD" id="cd00090">
    <property type="entry name" value="HTH_ARSR"/>
    <property type="match status" value="1"/>
</dbReference>
<dbReference type="SMART" id="SM00418">
    <property type="entry name" value="HTH_ARSR"/>
    <property type="match status" value="1"/>
</dbReference>
<evidence type="ECO:0000313" key="3">
    <source>
        <dbReference type="EMBL" id="CAD6494764.1"/>
    </source>
</evidence>
<dbReference type="PROSITE" id="PS50987">
    <property type="entry name" value="HTH_ARSR_2"/>
    <property type="match status" value="1"/>
</dbReference>
<dbReference type="EMBL" id="CAJHIR010000080">
    <property type="protein sequence ID" value="CAD6494764.1"/>
    <property type="molecule type" value="Genomic_DNA"/>
</dbReference>
<dbReference type="InterPro" id="IPR036390">
    <property type="entry name" value="WH_DNA-bd_sf"/>
</dbReference>
<dbReference type="EMBL" id="CAJHIP010000014">
    <property type="protein sequence ID" value="CAD6493021.1"/>
    <property type="molecule type" value="Genomic_DNA"/>
</dbReference>
<evidence type="ECO:0000259" key="1">
    <source>
        <dbReference type="PROSITE" id="PS50987"/>
    </source>
</evidence>
<evidence type="ECO:0000313" key="2">
    <source>
        <dbReference type="EMBL" id="CAD6493021.1"/>
    </source>
</evidence>
<dbReference type="PANTHER" id="PTHR38600">
    <property type="entry name" value="TRANSCRIPTIONAL REGULATORY PROTEIN"/>
    <property type="match status" value="1"/>
</dbReference>
<dbReference type="InterPro" id="IPR011991">
    <property type="entry name" value="ArsR-like_HTH"/>
</dbReference>
<dbReference type="PRINTS" id="PR00778">
    <property type="entry name" value="HTHARSR"/>
</dbReference>
<dbReference type="InterPro" id="IPR001845">
    <property type="entry name" value="HTH_ArsR_DNA-bd_dom"/>
</dbReference>
<dbReference type="SUPFAM" id="SSF46785">
    <property type="entry name" value="Winged helix' DNA-binding domain"/>
    <property type="match status" value="1"/>
</dbReference>
<dbReference type="AlphaFoldDB" id="A0A811TBP7"/>
<dbReference type="Proteomes" id="UP000612009">
    <property type="component" value="Unassembled WGS sequence"/>
</dbReference>
<dbReference type="Proteomes" id="UP000603056">
    <property type="component" value="Unassembled WGS sequence"/>
</dbReference>